<proteinExistence type="predicted"/>
<gene>
    <name evidence="1" type="ORF">Adt_44063</name>
</gene>
<dbReference type="AlphaFoldDB" id="A0ABD1PB99"/>
<organism evidence="1 2">
    <name type="scientific">Abeliophyllum distichum</name>
    <dbReference type="NCBI Taxonomy" id="126358"/>
    <lineage>
        <taxon>Eukaryota</taxon>
        <taxon>Viridiplantae</taxon>
        <taxon>Streptophyta</taxon>
        <taxon>Embryophyta</taxon>
        <taxon>Tracheophyta</taxon>
        <taxon>Spermatophyta</taxon>
        <taxon>Magnoliopsida</taxon>
        <taxon>eudicotyledons</taxon>
        <taxon>Gunneridae</taxon>
        <taxon>Pentapetalae</taxon>
        <taxon>asterids</taxon>
        <taxon>lamiids</taxon>
        <taxon>Lamiales</taxon>
        <taxon>Oleaceae</taxon>
        <taxon>Forsythieae</taxon>
        <taxon>Abeliophyllum</taxon>
    </lineage>
</organism>
<accession>A0ABD1PB99</accession>
<name>A0ABD1PB99_9LAMI</name>
<reference evidence="2" key="1">
    <citation type="submission" date="2024-07" db="EMBL/GenBank/DDBJ databases">
        <title>Two chromosome-level genome assemblies of Korean endemic species Abeliophyllum distichum and Forsythia ovata (Oleaceae).</title>
        <authorList>
            <person name="Jang H."/>
        </authorList>
    </citation>
    <scope>NUCLEOTIDE SEQUENCE [LARGE SCALE GENOMIC DNA]</scope>
</reference>
<keyword evidence="2" id="KW-1185">Reference proteome</keyword>
<evidence type="ECO:0000313" key="1">
    <source>
        <dbReference type="EMBL" id="KAL2460643.1"/>
    </source>
</evidence>
<evidence type="ECO:0000313" key="2">
    <source>
        <dbReference type="Proteomes" id="UP001604336"/>
    </source>
</evidence>
<dbReference type="Proteomes" id="UP001604336">
    <property type="component" value="Unassembled WGS sequence"/>
</dbReference>
<protein>
    <submittedName>
        <fullName evidence="1">Uncharacterized protein</fullName>
    </submittedName>
</protein>
<comment type="caution">
    <text evidence="1">The sequence shown here is derived from an EMBL/GenBank/DDBJ whole genome shotgun (WGS) entry which is preliminary data.</text>
</comment>
<sequence>MFSMSDVKQILTTKKKIQLYGCEAVLAAAPAAVSSPPVASSRPVAHQRRYRQKFGLDQEKERESWEVVSQSMKMKLETAESTRFHAEVEVAKMRKLYVQTQRLNIKDAELDTAKEKDKLVEVRKTQHTQVAFSGTLVDERAIVRETKSVGDTMSDNLKRMTLRKAIHRRAHKKHARLHRDNIYCARVDQYIMDAKRKCEEIYSNVNIVLEELTDEVRVRSAKMEEIDKCAKMEGIDKCKELHVRIEAHKRGLKEFERKYSRVILKRLSNFNEFRKIWQAKILHKYQPAPTPWVTLFTTEDEEHRANSQEESKLRVEELRSQYEKSTLDKELMEKEKMCNTRPVYKWRPKKGKSEH</sequence>
<dbReference type="EMBL" id="JBFOLK010000014">
    <property type="protein sequence ID" value="KAL2460643.1"/>
    <property type="molecule type" value="Genomic_DNA"/>
</dbReference>